<organism evidence="1 2">
    <name type="scientific">Pyxidicoccus fallax</name>
    <dbReference type="NCBI Taxonomy" id="394095"/>
    <lineage>
        <taxon>Bacteria</taxon>
        <taxon>Pseudomonadati</taxon>
        <taxon>Myxococcota</taxon>
        <taxon>Myxococcia</taxon>
        <taxon>Myxococcales</taxon>
        <taxon>Cystobacterineae</taxon>
        <taxon>Myxococcaceae</taxon>
        <taxon>Pyxidicoccus</taxon>
    </lineage>
</organism>
<dbReference type="Proteomes" id="UP000518300">
    <property type="component" value="Unassembled WGS sequence"/>
</dbReference>
<dbReference type="RefSeq" id="WP_169343862.1">
    <property type="nucleotide sequence ID" value="NZ_JABBJJ010000021.1"/>
</dbReference>
<gene>
    <name evidence="1" type="ORF">HG543_06785</name>
</gene>
<evidence type="ECO:0000313" key="2">
    <source>
        <dbReference type="Proteomes" id="UP000518300"/>
    </source>
</evidence>
<protein>
    <submittedName>
        <fullName evidence="1">Uncharacterized protein</fullName>
    </submittedName>
</protein>
<proteinExistence type="predicted"/>
<sequence>MSRLDVLRQALTELFASVGPVSFREQEFVGIPRLTVERVVDGETRYLRFTPLPEGSVWEFELLMGISGSKDASRNLDGRNGGDMRHAVRIAELWLVRLREWEDLPRPPGY</sequence>
<accession>A0A848LCM3</accession>
<reference evidence="1 2" key="1">
    <citation type="submission" date="2020-04" db="EMBL/GenBank/DDBJ databases">
        <title>Draft genome of Pyxidicoccus fallax type strain.</title>
        <authorList>
            <person name="Whitworth D.E."/>
        </authorList>
    </citation>
    <scope>NUCLEOTIDE SEQUENCE [LARGE SCALE GENOMIC DNA]</scope>
    <source>
        <strain evidence="1 2">DSM 14698</strain>
    </source>
</reference>
<keyword evidence="2" id="KW-1185">Reference proteome</keyword>
<dbReference type="EMBL" id="JABBJJ010000021">
    <property type="protein sequence ID" value="NMO14565.1"/>
    <property type="molecule type" value="Genomic_DNA"/>
</dbReference>
<evidence type="ECO:0000313" key="1">
    <source>
        <dbReference type="EMBL" id="NMO14565.1"/>
    </source>
</evidence>
<name>A0A848LCM3_9BACT</name>
<dbReference type="AlphaFoldDB" id="A0A848LCM3"/>
<comment type="caution">
    <text evidence="1">The sequence shown here is derived from an EMBL/GenBank/DDBJ whole genome shotgun (WGS) entry which is preliminary data.</text>
</comment>